<protein>
    <submittedName>
        <fullName evidence="1">Uncharacterized protein</fullName>
    </submittedName>
</protein>
<comment type="caution">
    <text evidence="1">The sequence shown here is derived from an EMBL/GenBank/DDBJ whole genome shotgun (WGS) entry which is preliminary data.</text>
</comment>
<dbReference type="AlphaFoldDB" id="A0AAU9Q5W5"/>
<sequence length="69" mass="7719">MTKEINPLVFPQWKNETSVAAAVWRGFTPLLGDKPEPLPHVGHTIRENKPRLLKSLAVTALKITTSLLF</sequence>
<name>A0AAU9Q5W5_9VIBR</name>
<evidence type="ECO:0000313" key="1">
    <source>
        <dbReference type="EMBL" id="CAH1528733.1"/>
    </source>
</evidence>
<dbReference type="EMBL" id="CAKMTQ010000015">
    <property type="protein sequence ID" value="CAH1528733.1"/>
    <property type="molecule type" value="Genomic_DNA"/>
</dbReference>
<proteinExistence type="predicted"/>
<gene>
    <name evidence="1" type="ORF">THF1D04_220024</name>
</gene>
<dbReference type="Proteomes" id="UP001295420">
    <property type="component" value="Unassembled WGS sequence"/>
</dbReference>
<organism evidence="1 2">
    <name type="scientific">Vibrio owensii</name>
    <dbReference type="NCBI Taxonomy" id="696485"/>
    <lineage>
        <taxon>Bacteria</taxon>
        <taxon>Pseudomonadati</taxon>
        <taxon>Pseudomonadota</taxon>
        <taxon>Gammaproteobacteria</taxon>
        <taxon>Vibrionales</taxon>
        <taxon>Vibrionaceae</taxon>
        <taxon>Vibrio</taxon>
    </lineage>
</organism>
<evidence type="ECO:0000313" key="2">
    <source>
        <dbReference type="Proteomes" id="UP001295420"/>
    </source>
</evidence>
<reference evidence="1" key="1">
    <citation type="submission" date="2022-01" db="EMBL/GenBank/DDBJ databases">
        <authorList>
            <person name="Lagorce A."/>
        </authorList>
    </citation>
    <scope>NUCLEOTIDE SEQUENCE</scope>
    <source>
        <strain evidence="1">Th15_F1_D04</strain>
    </source>
</reference>
<accession>A0AAU9Q5W5</accession>